<feature type="signal peptide" evidence="1">
    <location>
        <begin position="1"/>
        <end position="20"/>
    </location>
</feature>
<evidence type="ECO:0000313" key="3">
    <source>
        <dbReference type="Proteomes" id="UP000701801"/>
    </source>
</evidence>
<keyword evidence="3" id="KW-1185">Reference proteome</keyword>
<evidence type="ECO:0000256" key="1">
    <source>
        <dbReference type="SAM" id="SignalP"/>
    </source>
</evidence>
<dbReference type="OrthoDB" id="10485666at2759"/>
<keyword evidence="1" id="KW-0732">Signal</keyword>
<evidence type="ECO:0000313" key="2">
    <source>
        <dbReference type="EMBL" id="CAG8973610.1"/>
    </source>
</evidence>
<feature type="chain" id="PRO_5040452498" evidence="1">
    <location>
        <begin position="21"/>
        <end position="180"/>
    </location>
</feature>
<accession>A0A9N9LE06</accession>
<sequence length="180" mass="19240">MHFQTIISVFLLASIPLIQAAPLDGSGFFDAHMAARLTIEYEDGGSFDIYAPITGRPFNFTDLTPPPPLSGARRITLTNDKLLDSGSGFLETSGELIPPSDFRLSDAKGPAGLKVEAGNQKLVGRLTCTVLTDIVSSVINSQFCGDDFGQWSISLVGRTPHVLLSVEYHFQIPCGGAPLS</sequence>
<dbReference type="EMBL" id="CAJVRM010000076">
    <property type="protein sequence ID" value="CAG8973610.1"/>
    <property type="molecule type" value="Genomic_DNA"/>
</dbReference>
<protein>
    <submittedName>
        <fullName evidence="2">Uncharacterized protein</fullName>
    </submittedName>
</protein>
<name>A0A9N9LE06_9HELO</name>
<dbReference type="Proteomes" id="UP000701801">
    <property type="component" value="Unassembled WGS sequence"/>
</dbReference>
<gene>
    <name evidence="2" type="ORF">HYALB_00009762</name>
</gene>
<reference evidence="2" key="1">
    <citation type="submission" date="2021-07" db="EMBL/GenBank/DDBJ databases">
        <authorList>
            <person name="Durling M."/>
        </authorList>
    </citation>
    <scope>NUCLEOTIDE SEQUENCE</scope>
</reference>
<dbReference type="AlphaFoldDB" id="A0A9N9LE06"/>
<proteinExistence type="predicted"/>
<comment type="caution">
    <text evidence="2">The sequence shown here is derived from an EMBL/GenBank/DDBJ whole genome shotgun (WGS) entry which is preliminary data.</text>
</comment>
<organism evidence="2 3">
    <name type="scientific">Hymenoscyphus albidus</name>
    <dbReference type="NCBI Taxonomy" id="595503"/>
    <lineage>
        <taxon>Eukaryota</taxon>
        <taxon>Fungi</taxon>
        <taxon>Dikarya</taxon>
        <taxon>Ascomycota</taxon>
        <taxon>Pezizomycotina</taxon>
        <taxon>Leotiomycetes</taxon>
        <taxon>Helotiales</taxon>
        <taxon>Helotiaceae</taxon>
        <taxon>Hymenoscyphus</taxon>
    </lineage>
</organism>